<dbReference type="FunFam" id="1.20.1280.290:FF:000006">
    <property type="entry name" value="mannose-P-dolichol utilization defect 1 protein"/>
    <property type="match status" value="1"/>
</dbReference>
<evidence type="ECO:0000256" key="7">
    <source>
        <dbReference type="ARBA" id="ARBA00038475"/>
    </source>
</evidence>
<feature type="region of interest" description="Disordered" evidence="8">
    <location>
        <begin position="274"/>
        <end position="327"/>
    </location>
</feature>
<dbReference type="EMBL" id="JAACJJ010000032">
    <property type="protein sequence ID" value="KAF5317776.1"/>
    <property type="molecule type" value="Genomic_DNA"/>
</dbReference>
<keyword evidence="2" id="KW-0813">Transport</keyword>
<evidence type="ECO:0000256" key="2">
    <source>
        <dbReference type="ARBA" id="ARBA00022448"/>
    </source>
</evidence>
<evidence type="ECO:0000256" key="1">
    <source>
        <dbReference type="ARBA" id="ARBA00004141"/>
    </source>
</evidence>
<evidence type="ECO:0000256" key="4">
    <source>
        <dbReference type="ARBA" id="ARBA00022737"/>
    </source>
</evidence>
<dbReference type="InterPro" id="IPR016817">
    <property type="entry name" value="MannP-dilichol_defect-1"/>
</dbReference>
<proteinExistence type="inferred from homology"/>
<protein>
    <recommendedName>
        <fullName evidence="11">Mannose-P-dolichol utilization defect 1 protein homolog</fullName>
    </recommendedName>
</protein>
<evidence type="ECO:0000313" key="10">
    <source>
        <dbReference type="Proteomes" id="UP000567179"/>
    </source>
</evidence>
<dbReference type="Proteomes" id="UP000567179">
    <property type="component" value="Unassembled WGS sequence"/>
</dbReference>
<dbReference type="GO" id="GO:0016020">
    <property type="term" value="C:membrane"/>
    <property type="evidence" value="ECO:0007669"/>
    <property type="project" value="UniProtKB-SubCell"/>
</dbReference>
<evidence type="ECO:0000313" key="9">
    <source>
        <dbReference type="EMBL" id="KAF5317776.1"/>
    </source>
</evidence>
<dbReference type="OrthoDB" id="271506at2759"/>
<keyword evidence="10" id="KW-1185">Reference proteome</keyword>
<evidence type="ECO:0000256" key="5">
    <source>
        <dbReference type="ARBA" id="ARBA00022989"/>
    </source>
</evidence>
<keyword evidence="4" id="KW-0677">Repeat</keyword>
<keyword evidence="3" id="KW-0812">Transmembrane</keyword>
<comment type="subcellular location">
    <subcellularLocation>
        <location evidence="1">Membrane</location>
        <topology evidence="1">Multi-pass membrane protein</topology>
    </subcellularLocation>
</comment>
<comment type="similarity">
    <text evidence="7">Belongs to the MPDU1 (TC 2.A.43.3) family.</text>
</comment>
<comment type="caution">
    <text evidence="9">The sequence shown here is derived from an EMBL/GenBank/DDBJ whole genome shotgun (WGS) entry which is preliminary data.</text>
</comment>
<evidence type="ECO:0000256" key="6">
    <source>
        <dbReference type="ARBA" id="ARBA00023136"/>
    </source>
</evidence>
<dbReference type="Pfam" id="PF04193">
    <property type="entry name" value="PQ-loop"/>
    <property type="match status" value="2"/>
</dbReference>
<dbReference type="PANTHER" id="PTHR12226">
    <property type="entry name" value="MANNOSE-P-DOLICHOL UTILIZATION DEFECT 1 LEC35 -RELATED"/>
    <property type="match status" value="1"/>
</dbReference>
<gene>
    <name evidence="9" type="ORF">D9619_012528</name>
</gene>
<reference evidence="9 10" key="1">
    <citation type="journal article" date="2020" name="ISME J.">
        <title>Uncovering the hidden diversity of litter-decomposition mechanisms in mushroom-forming fungi.</title>
        <authorList>
            <person name="Floudas D."/>
            <person name="Bentzer J."/>
            <person name="Ahren D."/>
            <person name="Johansson T."/>
            <person name="Persson P."/>
            <person name="Tunlid A."/>
        </authorList>
    </citation>
    <scope>NUCLEOTIDE SEQUENCE [LARGE SCALE GENOMIC DNA]</scope>
    <source>
        <strain evidence="9 10">CBS 101986</strain>
    </source>
</reference>
<dbReference type="Gene3D" id="1.20.1280.290">
    <property type="match status" value="2"/>
</dbReference>
<accession>A0A8H5B7Q0</accession>
<sequence>MTSITRSLPWFIKDLGVGIIGKECYTTLVENLDITDVPCLKYSLSKGLGIAIVVGGTVMKVPQILLITNARSARGLSLPASVLETLSYAITSVYSFRHAFPFSTYGENLFLTLQNTLILFLIIGYAPPPLNPSMSTLGKPERLVSAVAGCIVTTAILMTSDNEALSWLQAATLPLSLFSKLPQIAENYRAGSTGQLSAIAVLSQVLGCAARLFTTATETGDALVQAGFILALMLNLVLGAQMYAYWGNDGAAGAKKEAEKVAVAEKRIAASITPASDDLRKRTETASGPAAPVPSYPVSYAAATDPVSPPARATTPGGGRKWARKVD</sequence>
<name>A0A8H5B7Q0_9AGAR</name>
<evidence type="ECO:0000256" key="8">
    <source>
        <dbReference type="SAM" id="MobiDB-lite"/>
    </source>
</evidence>
<dbReference type="SMART" id="SM00679">
    <property type="entry name" value="CTNS"/>
    <property type="match status" value="2"/>
</dbReference>
<dbReference type="PANTHER" id="PTHR12226:SF2">
    <property type="entry name" value="MANNOSE-P-DOLICHOL UTILIZATION DEFECT 1 PROTEIN"/>
    <property type="match status" value="1"/>
</dbReference>
<organism evidence="9 10">
    <name type="scientific">Psilocybe cf. subviscida</name>
    <dbReference type="NCBI Taxonomy" id="2480587"/>
    <lineage>
        <taxon>Eukaryota</taxon>
        <taxon>Fungi</taxon>
        <taxon>Dikarya</taxon>
        <taxon>Basidiomycota</taxon>
        <taxon>Agaricomycotina</taxon>
        <taxon>Agaricomycetes</taxon>
        <taxon>Agaricomycetidae</taxon>
        <taxon>Agaricales</taxon>
        <taxon>Agaricineae</taxon>
        <taxon>Strophariaceae</taxon>
        <taxon>Psilocybe</taxon>
    </lineage>
</organism>
<evidence type="ECO:0008006" key="11">
    <source>
        <dbReference type="Google" id="ProtNLM"/>
    </source>
</evidence>
<dbReference type="AlphaFoldDB" id="A0A8H5B7Q0"/>
<keyword evidence="6" id="KW-0472">Membrane</keyword>
<evidence type="ECO:0000256" key="3">
    <source>
        <dbReference type="ARBA" id="ARBA00022692"/>
    </source>
</evidence>
<dbReference type="InterPro" id="IPR006603">
    <property type="entry name" value="PQ-loop_rpt"/>
</dbReference>
<keyword evidence="5" id="KW-1133">Transmembrane helix</keyword>